<protein>
    <submittedName>
        <fullName evidence="2">Uncharacterized protein</fullName>
    </submittedName>
</protein>
<name>A0A085LSH9_9BILA</name>
<sequence length="134" mass="15219">MKNGWKLTTTVKVYSTPRGTSYKQQALIERQTTRREQPNDHIIIYRFNRTSNNKTRTTERPHHHLSYQQSTPLPVEKGDAEATNVVPSKADLVGVAAEEIAAFGTALKPPKNISPQSLLKRIQEKQEAAARRRE</sequence>
<evidence type="ECO:0000313" key="3">
    <source>
        <dbReference type="Proteomes" id="UP000030764"/>
    </source>
</evidence>
<evidence type="ECO:0000313" key="2">
    <source>
        <dbReference type="EMBL" id="KFD47925.1"/>
    </source>
</evidence>
<accession>A0A085LSH9</accession>
<feature type="region of interest" description="Disordered" evidence="1">
    <location>
        <begin position="109"/>
        <end position="134"/>
    </location>
</feature>
<gene>
    <name evidence="2" type="ORF">M513_11216</name>
</gene>
<reference evidence="2 3" key="1">
    <citation type="journal article" date="2014" name="Nat. Genet.">
        <title>Genome and transcriptome of the porcine whipworm Trichuris suis.</title>
        <authorList>
            <person name="Jex A.R."/>
            <person name="Nejsum P."/>
            <person name="Schwarz E.M."/>
            <person name="Hu L."/>
            <person name="Young N.D."/>
            <person name="Hall R.S."/>
            <person name="Korhonen P.K."/>
            <person name="Liao S."/>
            <person name="Thamsborg S."/>
            <person name="Xia J."/>
            <person name="Xu P."/>
            <person name="Wang S."/>
            <person name="Scheerlinck J.P."/>
            <person name="Hofmann A."/>
            <person name="Sternberg P.W."/>
            <person name="Wang J."/>
            <person name="Gasser R.B."/>
        </authorList>
    </citation>
    <scope>NUCLEOTIDE SEQUENCE [LARGE SCALE GENOMIC DNA]</scope>
    <source>
        <strain evidence="2">DCEP-RM93M</strain>
    </source>
</reference>
<dbReference type="AlphaFoldDB" id="A0A085LSH9"/>
<proteinExistence type="predicted"/>
<evidence type="ECO:0000256" key="1">
    <source>
        <dbReference type="SAM" id="MobiDB-lite"/>
    </source>
</evidence>
<keyword evidence="3" id="KW-1185">Reference proteome</keyword>
<dbReference type="Proteomes" id="UP000030764">
    <property type="component" value="Unassembled WGS sequence"/>
</dbReference>
<organism evidence="2 3">
    <name type="scientific">Trichuris suis</name>
    <name type="common">pig whipworm</name>
    <dbReference type="NCBI Taxonomy" id="68888"/>
    <lineage>
        <taxon>Eukaryota</taxon>
        <taxon>Metazoa</taxon>
        <taxon>Ecdysozoa</taxon>
        <taxon>Nematoda</taxon>
        <taxon>Enoplea</taxon>
        <taxon>Dorylaimia</taxon>
        <taxon>Trichinellida</taxon>
        <taxon>Trichuridae</taxon>
        <taxon>Trichuris</taxon>
    </lineage>
</organism>
<dbReference type="EMBL" id="KL363310">
    <property type="protein sequence ID" value="KFD47925.1"/>
    <property type="molecule type" value="Genomic_DNA"/>
</dbReference>
<feature type="region of interest" description="Disordered" evidence="1">
    <location>
        <begin position="50"/>
        <end position="78"/>
    </location>
</feature>
<feature type="compositionally biased region" description="Basic and acidic residues" evidence="1">
    <location>
        <begin position="121"/>
        <end position="134"/>
    </location>
</feature>